<dbReference type="InterPro" id="IPR043502">
    <property type="entry name" value="DNA/RNA_pol_sf"/>
</dbReference>
<dbReference type="Gene3D" id="3.30.70.270">
    <property type="match status" value="1"/>
</dbReference>
<evidence type="ECO:0000313" key="1">
    <source>
        <dbReference type="EMBL" id="GAV83895.1"/>
    </source>
</evidence>
<protein>
    <submittedName>
        <fullName evidence="1">Uncharacterized protein</fullName>
    </submittedName>
</protein>
<dbReference type="InParanoid" id="A0A1Q3CUQ5"/>
<sequence>MSFDTTSEIMNDIFILYSSFLNMNIEDILTFLKEQHFKYLYTFYKIIQTNDLVLSKTKLDIFITHVRFLGTITCSQRSILFAITFQDIVTNREQLPTSSFIICFNIDSLFLNTNQRCQQAFSRLQKEMKSIKELYLPLR</sequence>
<name>A0A1Q3CUQ5_CEPFO</name>
<dbReference type="SUPFAM" id="SSF56672">
    <property type="entry name" value="DNA/RNA polymerases"/>
    <property type="match status" value="1"/>
</dbReference>
<dbReference type="InterPro" id="IPR043128">
    <property type="entry name" value="Rev_trsase/Diguanyl_cyclase"/>
</dbReference>
<proteinExistence type="predicted"/>
<comment type="caution">
    <text evidence="1">The sequence shown here is derived from an EMBL/GenBank/DDBJ whole genome shotgun (WGS) entry which is preliminary data.</text>
</comment>
<keyword evidence="2" id="KW-1185">Reference proteome</keyword>
<reference evidence="2" key="1">
    <citation type="submission" date="2016-04" db="EMBL/GenBank/DDBJ databases">
        <title>Cephalotus genome sequencing.</title>
        <authorList>
            <person name="Fukushima K."/>
            <person name="Hasebe M."/>
            <person name="Fang X."/>
        </authorList>
    </citation>
    <scope>NUCLEOTIDE SEQUENCE [LARGE SCALE GENOMIC DNA]</scope>
    <source>
        <strain evidence="2">cv. St1</strain>
    </source>
</reference>
<gene>
    <name evidence="1" type="ORF">CFOL_v3_27340</name>
</gene>
<dbReference type="EMBL" id="BDDD01003040">
    <property type="protein sequence ID" value="GAV83895.1"/>
    <property type="molecule type" value="Genomic_DNA"/>
</dbReference>
<dbReference type="OrthoDB" id="1742525at2759"/>
<accession>A0A1Q3CUQ5</accession>
<dbReference type="AlphaFoldDB" id="A0A1Q3CUQ5"/>
<organism evidence="1 2">
    <name type="scientific">Cephalotus follicularis</name>
    <name type="common">Albany pitcher plant</name>
    <dbReference type="NCBI Taxonomy" id="3775"/>
    <lineage>
        <taxon>Eukaryota</taxon>
        <taxon>Viridiplantae</taxon>
        <taxon>Streptophyta</taxon>
        <taxon>Embryophyta</taxon>
        <taxon>Tracheophyta</taxon>
        <taxon>Spermatophyta</taxon>
        <taxon>Magnoliopsida</taxon>
        <taxon>eudicotyledons</taxon>
        <taxon>Gunneridae</taxon>
        <taxon>Pentapetalae</taxon>
        <taxon>rosids</taxon>
        <taxon>fabids</taxon>
        <taxon>Oxalidales</taxon>
        <taxon>Cephalotaceae</taxon>
        <taxon>Cephalotus</taxon>
    </lineage>
</organism>
<evidence type="ECO:0000313" key="2">
    <source>
        <dbReference type="Proteomes" id="UP000187406"/>
    </source>
</evidence>
<dbReference type="Proteomes" id="UP000187406">
    <property type="component" value="Unassembled WGS sequence"/>
</dbReference>